<evidence type="ECO:0000313" key="2">
    <source>
        <dbReference type="Proteomes" id="UP001642360"/>
    </source>
</evidence>
<dbReference type="InterPro" id="IPR008686">
    <property type="entry name" value="RNA_pol_mitovir"/>
</dbReference>
<protein>
    <submittedName>
        <fullName evidence="1">Uncharacterized protein</fullName>
    </submittedName>
</protein>
<gene>
    <name evidence="1" type="ORF">ILEXP_LOCUS15398</name>
</gene>
<accession>A0ABC8RXR7</accession>
<dbReference type="AlphaFoldDB" id="A0ABC8RXR7"/>
<name>A0ABC8RXR7_9AQUA</name>
<proteinExistence type="predicted"/>
<dbReference type="EMBL" id="CAUOFW020001691">
    <property type="protein sequence ID" value="CAK9147493.1"/>
    <property type="molecule type" value="Genomic_DNA"/>
</dbReference>
<evidence type="ECO:0000313" key="1">
    <source>
        <dbReference type="EMBL" id="CAK9147493.1"/>
    </source>
</evidence>
<reference evidence="1 2" key="1">
    <citation type="submission" date="2024-02" db="EMBL/GenBank/DDBJ databases">
        <authorList>
            <person name="Vignale AGUSTIN F."/>
            <person name="Sosa J E."/>
            <person name="Modenutti C."/>
        </authorList>
    </citation>
    <scope>NUCLEOTIDE SEQUENCE [LARGE SCALE GENOMIC DNA]</scope>
</reference>
<dbReference type="PANTHER" id="PTHR34456">
    <property type="entry name" value="MITOVIRUS RNA-DEPENDENT RNA POLYMERASE"/>
    <property type="match status" value="1"/>
</dbReference>
<organism evidence="1 2">
    <name type="scientific">Ilex paraguariensis</name>
    <name type="common">yerba mate</name>
    <dbReference type="NCBI Taxonomy" id="185542"/>
    <lineage>
        <taxon>Eukaryota</taxon>
        <taxon>Viridiplantae</taxon>
        <taxon>Streptophyta</taxon>
        <taxon>Embryophyta</taxon>
        <taxon>Tracheophyta</taxon>
        <taxon>Spermatophyta</taxon>
        <taxon>Magnoliopsida</taxon>
        <taxon>eudicotyledons</taxon>
        <taxon>Gunneridae</taxon>
        <taxon>Pentapetalae</taxon>
        <taxon>asterids</taxon>
        <taxon>campanulids</taxon>
        <taxon>Aquifoliales</taxon>
        <taxon>Aquifoliaceae</taxon>
        <taxon>Ilex</taxon>
    </lineage>
</organism>
<dbReference type="Pfam" id="PF05919">
    <property type="entry name" value="Mitovir_RNA_pol"/>
    <property type="match status" value="1"/>
</dbReference>
<comment type="caution">
    <text evidence="1">The sequence shown here is derived from an EMBL/GenBank/DDBJ whole genome shotgun (WGS) entry which is preliminary data.</text>
</comment>
<dbReference type="Proteomes" id="UP001642360">
    <property type="component" value="Unassembled WGS sequence"/>
</dbReference>
<sequence length="62" mass="7484">MAGQSLWFYSSWFVFTLKHHKLVWYAAWRVRLVAKFFDYALLGDGFVIVDLRINDQFIYSDM</sequence>
<dbReference type="PANTHER" id="PTHR34456:SF13">
    <property type="entry name" value="REVERSE TRANSCRIPTASE DOMAIN-CONTAINING PROTEIN"/>
    <property type="match status" value="1"/>
</dbReference>
<keyword evidence="2" id="KW-1185">Reference proteome</keyword>